<dbReference type="PANTHER" id="PTHR45128">
    <property type="entry name" value="METHYLTRANSFERASE TYPE 11"/>
    <property type="match status" value="1"/>
</dbReference>
<dbReference type="PANTHER" id="PTHR45128:SF1">
    <property type="entry name" value="S-ADENOSYLMETHIONINE-DEPENDENT METHYLTRANSFERASE RV2258C"/>
    <property type="match status" value="1"/>
</dbReference>
<keyword evidence="4" id="KW-1185">Reference proteome</keyword>
<dbReference type="EMBL" id="CAJVPJ010006222">
    <property type="protein sequence ID" value="CAG8667224.1"/>
    <property type="molecule type" value="Genomic_DNA"/>
</dbReference>
<organism evidence="3 4">
    <name type="scientific">Paraglomus occultum</name>
    <dbReference type="NCBI Taxonomy" id="144539"/>
    <lineage>
        <taxon>Eukaryota</taxon>
        <taxon>Fungi</taxon>
        <taxon>Fungi incertae sedis</taxon>
        <taxon>Mucoromycota</taxon>
        <taxon>Glomeromycotina</taxon>
        <taxon>Glomeromycetes</taxon>
        <taxon>Paraglomerales</taxon>
        <taxon>Paraglomeraceae</taxon>
        <taxon>Paraglomus</taxon>
    </lineage>
</organism>
<sequence>MSAETPDPAQAFAGKLIKTLNDGALCLMISIGYRTGLYDTISTFYPEFVSSQALADKAKLNERYVREWLGAMVVGGIIEYNSESKTYRLPKDHAAFMTREAGPKNVAVFAQWIPLLGSVEERILGCFQNGGGVPIEAYHRLDEVLAEKNNIFLVSALKDMIVPGIPGLSDKLNQGCKVLDMGCGRGLVILDLAKRHPNCTFRGYDISSKLVAEANADVASLGLTNISFHVQNISSLEEVGEYDVILTLDVIHHLADPVGALKGAN</sequence>
<dbReference type="InterPro" id="IPR048711">
    <property type="entry name" value="WHD_Rv2258c"/>
</dbReference>
<evidence type="ECO:0000259" key="2">
    <source>
        <dbReference type="Pfam" id="PF21320"/>
    </source>
</evidence>
<dbReference type="OrthoDB" id="10027013at2759"/>
<evidence type="ECO:0000313" key="4">
    <source>
        <dbReference type="Proteomes" id="UP000789572"/>
    </source>
</evidence>
<dbReference type="Proteomes" id="UP000789572">
    <property type="component" value="Unassembled WGS sequence"/>
</dbReference>
<evidence type="ECO:0000259" key="1">
    <source>
        <dbReference type="Pfam" id="PF13847"/>
    </source>
</evidence>
<dbReference type="InterPro" id="IPR025714">
    <property type="entry name" value="Methyltranfer_dom"/>
</dbReference>
<feature type="domain" description="S-adenosylmethionine-dependent methyltransferase Rv2258c-like winged HTH" evidence="2">
    <location>
        <begin position="23"/>
        <end position="99"/>
    </location>
</feature>
<comment type="caution">
    <text evidence="3">The sequence shown here is derived from an EMBL/GenBank/DDBJ whole genome shotgun (WGS) entry which is preliminary data.</text>
</comment>
<dbReference type="SUPFAM" id="SSF53335">
    <property type="entry name" value="S-adenosyl-L-methionine-dependent methyltransferases"/>
    <property type="match status" value="1"/>
</dbReference>
<accession>A0A9N9EB96</accession>
<dbReference type="Gene3D" id="3.40.50.150">
    <property type="entry name" value="Vaccinia Virus protein VP39"/>
    <property type="match status" value="1"/>
</dbReference>
<dbReference type="Pfam" id="PF21320">
    <property type="entry name" value="WHD_Rv2258c"/>
    <property type="match status" value="1"/>
</dbReference>
<protein>
    <submittedName>
        <fullName evidence="3">6384_t:CDS:1</fullName>
    </submittedName>
</protein>
<dbReference type="CDD" id="cd02440">
    <property type="entry name" value="AdoMet_MTases"/>
    <property type="match status" value="1"/>
</dbReference>
<evidence type="ECO:0000313" key="3">
    <source>
        <dbReference type="EMBL" id="CAG8667224.1"/>
    </source>
</evidence>
<dbReference type="Pfam" id="PF13847">
    <property type="entry name" value="Methyltransf_31"/>
    <property type="match status" value="1"/>
</dbReference>
<dbReference type="InterPro" id="IPR029063">
    <property type="entry name" value="SAM-dependent_MTases_sf"/>
</dbReference>
<name>A0A9N9EB96_9GLOM</name>
<feature type="domain" description="Methyltransferase" evidence="1">
    <location>
        <begin position="173"/>
        <end position="263"/>
    </location>
</feature>
<reference evidence="3" key="1">
    <citation type="submission" date="2021-06" db="EMBL/GenBank/DDBJ databases">
        <authorList>
            <person name="Kallberg Y."/>
            <person name="Tangrot J."/>
            <person name="Rosling A."/>
        </authorList>
    </citation>
    <scope>NUCLEOTIDE SEQUENCE</scope>
    <source>
        <strain evidence="3">IA702</strain>
    </source>
</reference>
<feature type="non-terminal residue" evidence="3">
    <location>
        <position position="265"/>
    </location>
</feature>
<gene>
    <name evidence="3" type="ORF">POCULU_LOCUS10765</name>
</gene>
<dbReference type="InterPro" id="IPR053173">
    <property type="entry name" value="SAM-binding_MTase"/>
</dbReference>
<dbReference type="AlphaFoldDB" id="A0A9N9EB96"/>
<proteinExistence type="predicted"/>